<organism evidence="5 6">
    <name type="scientific">Actinopolymorpha singaporensis</name>
    <dbReference type="NCBI Taxonomy" id="117157"/>
    <lineage>
        <taxon>Bacteria</taxon>
        <taxon>Bacillati</taxon>
        <taxon>Actinomycetota</taxon>
        <taxon>Actinomycetes</taxon>
        <taxon>Propionibacteriales</taxon>
        <taxon>Actinopolymorphaceae</taxon>
        <taxon>Actinopolymorpha</taxon>
    </lineage>
</organism>
<evidence type="ECO:0000313" key="5">
    <source>
        <dbReference type="EMBL" id="SDS41729.1"/>
    </source>
</evidence>
<dbReference type="InterPro" id="IPR013783">
    <property type="entry name" value="Ig-like_fold"/>
</dbReference>
<evidence type="ECO:0000313" key="6">
    <source>
        <dbReference type="Proteomes" id="UP000198983"/>
    </source>
</evidence>
<dbReference type="CDD" id="cd00229">
    <property type="entry name" value="SGNH_hydrolase"/>
    <property type="match status" value="1"/>
</dbReference>
<dbReference type="Gene3D" id="2.60.120.260">
    <property type="entry name" value="Galactose-binding domain-like"/>
    <property type="match status" value="3"/>
</dbReference>
<dbReference type="EMBL" id="LT629732">
    <property type="protein sequence ID" value="SDS41729.1"/>
    <property type="molecule type" value="Genomic_DNA"/>
</dbReference>
<dbReference type="Gene3D" id="2.60.40.10">
    <property type="entry name" value="Immunoglobulins"/>
    <property type="match status" value="3"/>
</dbReference>
<keyword evidence="6" id="KW-1185">Reference proteome</keyword>
<dbReference type="InterPro" id="IPR041371">
    <property type="entry name" value="GH92_N"/>
</dbReference>
<name>A0A1H1S3D7_9ACTN</name>
<keyword evidence="1" id="KW-0378">Hydrolase</keyword>
<dbReference type="Pfam" id="PF24135">
    <property type="entry name" value="DUF7402"/>
    <property type="match status" value="3"/>
</dbReference>
<dbReference type="SUPFAM" id="SSF52266">
    <property type="entry name" value="SGNH hydrolase"/>
    <property type="match status" value="1"/>
</dbReference>
<dbReference type="CDD" id="cd00063">
    <property type="entry name" value="FN3"/>
    <property type="match status" value="3"/>
</dbReference>
<dbReference type="Pfam" id="PF17678">
    <property type="entry name" value="Glyco_hydro_92N"/>
    <property type="match status" value="1"/>
</dbReference>
<dbReference type="PANTHER" id="PTHR12143:SF39">
    <property type="entry name" value="SECRETED PROTEIN"/>
    <property type="match status" value="1"/>
</dbReference>
<dbReference type="SMART" id="SM00060">
    <property type="entry name" value="FN3"/>
    <property type="match status" value="3"/>
</dbReference>
<dbReference type="Gene3D" id="2.70.98.10">
    <property type="match status" value="1"/>
</dbReference>
<dbReference type="GO" id="GO:0006516">
    <property type="term" value="P:glycoprotein catabolic process"/>
    <property type="evidence" value="ECO:0007669"/>
    <property type="project" value="TreeGrafter"/>
</dbReference>
<dbReference type="GO" id="GO:0016798">
    <property type="term" value="F:hydrolase activity, acting on glycosyl bonds"/>
    <property type="evidence" value="ECO:0007669"/>
    <property type="project" value="UniProtKB-KW"/>
</dbReference>
<dbReference type="Gene3D" id="2.60.40.1080">
    <property type="match status" value="1"/>
</dbReference>
<evidence type="ECO:0000256" key="1">
    <source>
        <dbReference type="ARBA" id="ARBA00023295"/>
    </source>
</evidence>
<dbReference type="Pfam" id="PF07971">
    <property type="entry name" value="Glyco_hydro_92"/>
    <property type="match status" value="2"/>
</dbReference>
<sequence>MPRSLASILTPTPPRRHLLAVCTVLALLFGTIAGSAAAHVPTATAATAHLAPTGATSAHAATSRVPATEAAAARTAPGQRDYVSLVDPWVEADIARYFFFQSASNPFGFVKLRPDTSTNSSGGTGYRTTEHEVKGFSHIHDWQFSGVQVMPTSGASVPKTEGDTGWQSHVEHDTTEVAEPGYHKVRLDRYDVDAELTVTDRVGMHRYTFGRAGQSEIIVNLGGLLGEAVMKDAHVTKVNDHEIEGYVDQHGGAYAEHDTRLFFVISFDRAFDSMRGWADGSLARGGAPLEELSGDNMGVYVRYNQLSAGDVVQLKVALSLTGTAGARKNLRAELPGWSFDEVKNASQRHWNDMLGRIDVGGGTHQQQVKFYTDLFHVLCGRSVVSDVDGKYMDDTWNHNSVRQIPLGDDGRPDFAMYNYDALWLTQWNLNSVLGLAYPEIYSSFVKSQLRMYEDGGLLPRGPVAGNDSLIMTGSPVTSFIVGAWNKGIRDFDPQLAYRAMMDAQSVGGLFDKGALEYSGWSGAGGIRSYLDRGYVPYRSGAGLNGGAGQTLEYAFQDWTLAQFARELGEKGVNVAQYAKVRASTQASDADYAAERAIDGRPIRSGGKDGRNVEWASAGEQHPWVELRWDRPRTLRTIVLSDRANPDANVNSGRLTFSDGSSLDVADVPDDGEPLRVDVGGRKASWVRFEAMGGSGPSAGPGVGLNDIEAWDDTDAYTYLRERSSNWRNLFDAATGFIRPKNADGTFLADFDPLSPSDFVEANSWQATWFTSHDVMGLANLMGGETAYADRLNYAFERSRPANFIGVYGQGYVSYGNQPGLQVAHLFNYVGKPWLTQYWVRQVKEHTYGATSTTDGYGHHDEDQGQMGAISALMAMGLFEVTGGGHADPVYDITSPVFDEITITLNQKYYKGKRFRILTHGNSADHPYIQQAKLDDRLLTSSWFRHSQLADGGTLELWLGATPDKRWGTGKLPPSESPSQGKRPTYATGIAIEGPDSIREPYGKVRYDAVFTPENTTWQRTYWKVTELDGSPTDKAEIDQDGLLTVNRRDGQVLVTATNSDSGPTIRAWRKVTLDLDVGLLRGNAARWPGVTATASSEYSDGYRADKVRDGVIGSKDGGDWASRGEREPWVQLDWDKPIRADRIVLYDRPGDDDANAGTLTFSDGSTIPVSGLPVGGGPKTVTFEQKTFTWVRFQIRGGTGLNPGMSEIEVYAVPSAPDAPRDVSVERSGTQASVSWRPPAFDGGAPITGYVVRAYRGGQVTDTVEVPETANEAVVTGLSDPKAYDFTVAARNLVGTGPERGEPVLATGIEIAGPREVAQPYGSVRFTAEFTPADTTRKEATWAVTEPDGSPTDKAEIDQDGLLTVNHRDGDLLVRATAADEGHVSATAAVTIALDPELARANAARWPGVTATASSRYDANYGPARVHDGFGAGSGEWASAGEQNPWVQLAWAQPVLADRITLYDRPGVDDANGGTLSFSDGSTVRVSDLPGDGKPLAVDFAARTFTWVRFQVEGGSGPNVGLAEFEVSARPSVPTVPLDVTATPAAGTEGAATVSWVPPAFDGGTPLTGYVVTPYRDGTALDPVRVEAGVESARVPGLAAGQAYEFTVAATNVVGTGPASARTDPVVIPAGTAVASVSREPAVRETADRETAARETTGRVLAFGHSYVAGLGASRPDRAWPAIVAAQTCRPLTNRAVSSSLSAQTEEQFLLAAPDLRPTDVVVVETGINDVRLYGSDPQRLSEYRSHLRSIVSHARTAETGRPVPVVLVADPGIAPTAWDQYAPYDKGSQEVADAYAQVVLDVAREFPNAHAVDVRGTWSASRHIAADGVHPNDAGHALIAGAAQAALDGQDLGLCLPVRRIEIAGPDVIAEPYSSVRLTATFSPERSLHKAVWAVTEPGGPPTDKASVDADGVLTVRDRDGDVLVSATATDGSGVRATKRIRLALDVGLLRGNAARWPGVTATASSSYNDNYGPDKVRDGVVGSPDAGDWASAGEQNPWVRLSWERAVTADRIVLHDRAGIDDVHGGTLTFDDGSTVAVRDVPPDGAAATVTFAPKTFRWVRFQVEGGSGPNVGLAEFEVYALPSPPDAPTQVSAAADARSATVTWRPPAFDGGAPLTGYVVTPYRDGTALDPATVAADVTETTVPGLSAGVAYTFTVAATNLLGTGPASSPTAPVTPS</sequence>
<dbReference type="Proteomes" id="UP000198983">
    <property type="component" value="Chromosome I"/>
</dbReference>
<dbReference type="Gene3D" id="1.20.1610.10">
    <property type="entry name" value="alpha-1,2-mannosidases domains"/>
    <property type="match status" value="2"/>
</dbReference>
<dbReference type="InterPro" id="IPR014718">
    <property type="entry name" value="GH-type_carb-bd"/>
</dbReference>
<dbReference type="InterPro" id="IPR050883">
    <property type="entry name" value="PNGase"/>
</dbReference>
<dbReference type="SUPFAM" id="SSF49265">
    <property type="entry name" value="Fibronectin type III"/>
    <property type="match status" value="2"/>
</dbReference>
<dbReference type="InterPro" id="IPR036116">
    <property type="entry name" value="FN3_sf"/>
</dbReference>
<accession>A0A1H1S3D7</accession>
<dbReference type="Gene3D" id="3.40.50.1110">
    <property type="entry name" value="SGNH hydrolase"/>
    <property type="match status" value="1"/>
</dbReference>
<dbReference type="Pfam" id="PF13472">
    <property type="entry name" value="Lipase_GDSL_2"/>
    <property type="match status" value="1"/>
</dbReference>
<evidence type="ECO:0000256" key="3">
    <source>
        <dbReference type="SAM" id="MobiDB-lite"/>
    </source>
</evidence>
<dbReference type="InterPro" id="IPR013830">
    <property type="entry name" value="SGNH_hydro"/>
</dbReference>
<dbReference type="Gene3D" id="1.20.1050.60">
    <property type="entry name" value="alpha-1,2-mannosidase"/>
    <property type="match status" value="1"/>
</dbReference>
<gene>
    <name evidence="5" type="ORF">SAMN04489717_2630</name>
</gene>
<reference evidence="5 6" key="1">
    <citation type="submission" date="2016-10" db="EMBL/GenBank/DDBJ databases">
        <authorList>
            <person name="de Groot N.N."/>
        </authorList>
    </citation>
    <scope>NUCLEOTIDE SEQUENCE [LARGE SCALE GENOMIC DNA]</scope>
    <source>
        <strain evidence="5 6">DSM 22024</strain>
    </source>
</reference>
<dbReference type="InterPro" id="IPR036514">
    <property type="entry name" value="SGNH_hydro_sf"/>
</dbReference>
<dbReference type="GO" id="GO:0000224">
    <property type="term" value="F:peptide-N4-(N-acetyl-beta-glucosaminyl)asparagine amidase activity"/>
    <property type="evidence" value="ECO:0007669"/>
    <property type="project" value="TreeGrafter"/>
</dbReference>
<dbReference type="GO" id="GO:0005829">
    <property type="term" value="C:cytosol"/>
    <property type="evidence" value="ECO:0007669"/>
    <property type="project" value="TreeGrafter"/>
</dbReference>
<evidence type="ECO:0000259" key="4">
    <source>
        <dbReference type="PROSITE" id="PS50853"/>
    </source>
</evidence>
<dbReference type="RefSeq" id="WP_241827942.1">
    <property type="nucleotide sequence ID" value="NZ_LT629732.1"/>
</dbReference>
<dbReference type="GO" id="GO:0030246">
    <property type="term" value="F:carbohydrate binding"/>
    <property type="evidence" value="ECO:0007669"/>
    <property type="project" value="InterPro"/>
</dbReference>
<dbReference type="GO" id="GO:0000272">
    <property type="term" value="P:polysaccharide catabolic process"/>
    <property type="evidence" value="ECO:0007669"/>
    <property type="project" value="UniProtKB-KW"/>
</dbReference>
<dbReference type="Gene3D" id="3.30.2080.10">
    <property type="entry name" value="GH92 mannosidase domain"/>
    <property type="match status" value="2"/>
</dbReference>
<keyword evidence="2" id="KW-0624">Polysaccharide degradation</keyword>
<dbReference type="InterPro" id="IPR055826">
    <property type="entry name" value="DUF7402"/>
</dbReference>
<protein>
    <submittedName>
        <fullName evidence="5">Alpha-1,2-mannosidase, putative</fullName>
    </submittedName>
</protein>
<keyword evidence="1" id="KW-0326">Glycosidase</keyword>
<dbReference type="STRING" id="117157.SAMN04489717_2630"/>
<dbReference type="PROSITE" id="PS50853">
    <property type="entry name" value="FN3"/>
    <property type="match status" value="3"/>
</dbReference>
<feature type="domain" description="Fibronectin type-III" evidence="4">
    <location>
        <begin position="1216"/>
        <end position="1314"/>
    </location>
</feature>
<proteinExistence type="predicted"/>
<dbReference type="SUPFAM" id="SSF49785">
    <property type="entry name" value="Galactose-binding domain-like"/>
    <property type="match status" value="4"/>
</dbReference>
<keyword evidence="2" id="KW-0119">Carbohydrate metabolism</keyword>
<dbReference type="Pfam" id="PF00041">
    <property type="entry name" value="fn3"/>
    <property type="match status" value="3"/>
</dbReference>
<dbReference type="InterPro" id="IPR008979">
    <property type="entry name" value="Galactose-bd-like_sf"/>
</dbReference>
<dbReference type="InterPro" id="IPR012939">
    <property type="entry name" value="Glyco_hydro_92"/>
</dbReference>
<feature type="region of interest" description="Disordered" evidence="3">
    <location>
        <begin position="965"/>
        <end position="985"/>
    </location>
</feature>
<dbReference type="SUPFAM" id="SSF48208">
    <property type="entry name" value="Six-hairpin glycosidases"/>
    <property type="match status" value="1"/>
</dbReference>
<dbReference type="InterPro" id="IPR003961">
    <property type="entry name" value="FN3_dom"/>
</dbReference>
<feature type="domain" description="Fibronectin type-III" evidence="4">
    <location>
        <begin position="2087"/>
        <end position="2180"/>
    </location>
</feature>
<feature type="domain" description="Fibronectin type-III" evidence="4">
    <location>
        <begin position="1536"/>
        <end position="1631"/>
    </location>
</feature>
<dbReference type="PANTHER" id="PTHR12143">
    <property type="entry name" value="PEPTIDE N-GLYCANASE PNGASE -RELATED"/>
    <property type="match status" value="1"/>
</dbReference>
<evidence type="ECO:0000256" key="2">
    <source>
        <dbReference type="ARBA" id="ARBA00023326"/>
    </source>
</evidence>
<dbReference type="InterPro" id="IPR008928">
    <property type="entry name" value="6-hairpin_glycosidase_sf"/>
</dbReference>